<proteinExistence type="predicted"/>
<comment type="caution">
    <text evidence="2">The sequence shown here is derived from an EMBL/GenBank/DDBJ whole genome shotgun (WGS) entry which is preliminary data.</text>
</comment>
<evidence type="ECO:0000313" key="3">
    <source>
        <dbReference type="Proteomes" id="UP000198287"/>
    </source>
</evidence>
<dbReference type="AlphaFoldDB" id="A0A226DJW5"/>
<keyword evidence="3" id="KW-1185">Reference proteome</keyword>
<organism evidence="2 3">
    <name type="scientific">Folsomia candida</name>
    <name type="common">Springtail</name>
    <dbReference type="NCBI Taxonomy" id="158441"/>
    <lineage>
        <taxon>Eukaryota</taxon>
        <taxon>Metazoa</taxon>
        <taxon>Ecdysozoa</taxon>
        <taxon>Arthropoda</taxon>
        <taxon>Hexapoda</taxon>
        <taxon>Collembola</taxon>
        <taxon>Entomobryomorpha</taxon>
        <taxon>Isotomoidea</taxon>
        <taxon>Isotomidae</taxon>
        <taxon>Proisotominae</taxon>
        <taxon>Folsomia</taxon>
    </lineage>
</organism>
<reference evidence="2 3" key="1">
    <citation type="submission" date="2015-12" db="EMBL/GenBank/DDBJ databases">
        <title>The genome of Folsomia candida.</title>
        <authorList>
            <person name="Faddeeva A."/>
            <person name="Derks M.F."/>
            <person name="Anvar Y."/>
            <person name="Smit S."/>
            <person name="Van Straalen N."/>
            <person name="Roelofs D."/>
        </authorList>
    </citation>
    <scope>NUCLEOTIDE SEQUENCE [LARGE SCALE GENOMIC DNA]</scope>
    <source>
        <strain evidence="2 3">VU population</strain>
        <tissue evidence="2">Whole body</tissue>
    </source>
</reference>
<feature type="chain" id="PRO_5013008328" evidence="1">
    <location>
        <begin position="16"/>
        <end position="106"/>
    </location>
</feature>
<evidence type="ECO:0000313" key="2">
    <source>
        <dbReference type="EMBL" id="OXA44891.1"/>
    </source>
</evidence>
<accession>A0A226DJW5</accession>
<dbReference type="Proteomes" id="UP000198287">
    <property type="component" value="Unassembled WGS sequence"/>
</dbReference>
<dbReference type="EMBL" id="LNIX01000018">
    <property type="protein sequence ID" value="OXA44891.1"/>
    <property type="molecule type" value="Genomic_DNA"/>
</dbReference>
<feature type="signal peptide" evidence="1">
    <location>
        <begin position="1"/>
        <end position="15"/>
    </location>
</feature>
<keyword evidence="1" id="KW-0732">Signal</keyword>
<sequence length="106" mass="11931">MRSVLFGLIIAFVGHQSILYLQTAPLLPPGNQIVLNPGDTRATVSNKFERSNNNAGGIKNWEFYGNNCVLSVTCPCFNIPVSWNCLESYLQIRTGRFSRFERYGIN</sequence>
<gene>
    <name evidence="2" type="ORF">Fcan01_20090</name>
</gene>
<evidence type="ECO:0000256" key="1">
    <source>
        <dbReference type="SAM" id="SignalP"/>
    </source>
</evidence>
<name>A0A226DJW5_FOLCA</name>
<protein>
    <submittedName>
        <fullName evidence="2">Uncharacterized protein</fullName>
    </submittedName>
</protein>